<evidence type="ECO:0000313" key="4">
    <source>
        <dbReference type="Proteomes" id="UP000054761"/>
    </source>
</evidence>
<comment type="caution">
    <text evidence="3">The sequence shown here is derived from an EMBL/GenBank/DDBJ whole genome shotgun (WGS) entry which is preliminary data.</text>
</comment>
<keyword evidence="4" id="KW-1185">Reference proteome</keyword>
<dbReference type="Gene3D" id="3.30.70.100">
    <property type="match status" value="1"/>
</dbReference>
<dbReference type="EMBL" id="LNYH01000004">
    <property type="protein sequence ID" value="KTD34592.1"/>
    <property type="molecule type" value="Genomic_DNA"/>
</dbReference>
<dbReference type="Pfam" id="PF17773">
    <property type="entry name" value="UPF0176_N"/>
    <property type="match status" value="1"/>
</dbReference>
<dbReference type="Proteomes" id="UP000054761">
    <property type="component" value="Unassembled WGS sequence"/>
</dbReference>
<evidence type="ECO:0000313" key="3">
    <source>
        <dbReference type="EMBL" id="KTD34592.1"/>
    </source>
</evidence>
<name>A0A0W0WQI8_9GAMM</name>
<dbReference type="CDD" id="cd01518">
    <property type="entry name" value="RHOD_YceA"/>
    <property type="match status" value="1"/>
</dbReference>
<evidence type="ECO:0000259" key="2">
    <source>
        <dbReference type="PROSITE" id="PS50206"/>
    </source>
</evidence>
<dbReference type="HAMAP" id="MF_00469">
    <property type="entry name" value="TrhO"/>
    <property type="match status" value="1"/>
</dbReference>
<feature type="domain" description="Rhodanese" evidence="2">
    <location>
        <begin position="144"/>
        <end position="238"/>
    </location>
</feature>
<comment type="function">
    <text evidence="1">Catalyzes oxygen-dependent 5-hydroxyuridine (ho5U) modification at position 34 in tRNAs.</text>
</comment>
<dbReference type="GO" id="GO:0006400">
    <property type="term" value="P:tRNA modification"/>
    <property type="evidence" value="ECO:0007669"/>
    <property type="project" value="UniProtKB-UniRule"/>
</dbReference>
<dbReference type="InterPro" id="IPR040503">
    <property type="entry name" value="TRHO_N"/>
</dbReference>
<dbReference type="NCBIfam" id="NF001136">
    <property type="entry name" value="PRK00142.1-4"/>
    <property type="match status" value="1"/>
</dbReference>
<dbReference type="InterPro" id="IPR020936">
    <property type="entry name" value="TrhO"/>
</dbReference>
<dbReference type="Gene3D" id="3.40.250.10">
    <property type="entry name" value="Rhodanese-like domain"/>
    <property type="match status" value="1"/>
</dbReference>
<keyword evidence="1" id="KW-0560">Oxidoreductase</keyword>
<dbReference type="SUPFAM" id="SSF52821">
    <property type="entry name" value="Rhodanese/Cell cycle control phosphatase"/>
    <property type="match status" value="1"/>
</dbReference>
<dbReference type="SMART" id="SM00450">
    <property type="entry name" value="RHOD"/>
    <property type="match status" value="1"/>
</dbReference>
<comment type="similarity">
    <text evidence="1">Belongs to the TrhO family.</text>
</comment>
<keyword evidence="1" id="KW-0819">tRNA processing</keyword>
<dbReference type="PANTHER" id="PTHR43268:SF3">
    <property type="entry name" value="RHODANESE-LIKE DOMAIN-CONTAINING PROTEIN 7-RELATED"/>
    <property type="match status" value="1"/>
</dbReference>
<dbReference type="GO" id="GO:0016740">
    <property type="term" value="F:transferase activity"/>
    <property type="evidence" value="ECO:0007669"/>
    <property type="project" value="UniProtKB-KW"/>
</dbReference>
<sequence length="268" mass="31056">MLSFAAFNDKIRSEMVTSGKKMKDIVIAAFYKFIPLDDFEALREPLLEKMQQLGLKGTIILAEEGINGSFAGTRESMAEYYQFLRRHCCFEDLQFRETFDDKNPFEKAKVKLRKEIVTLGIEGIDPRTSAGEYLSAQEWHELIQNPNVVVVDTRNHYEYTLGTFQNAVNPDTENFRDFPDYVEKHLMDKKDKTIAMFCTGGIRCEKSTAYLKSKGFEKVYHLQGGIIQYLQAKQNDDDSLWQGYCFVFDDRVAIDQNLNRVYPQLPQD</sequence>
<dbReference type="InterPro" id="IPR001763">
    <property type="entry name" value="Rhodanese-like_dom"/>
</dbReference>
<evidence type="ECO:0000256" key="1">
    <source>
        <dbReference type="HAMAP-Rule" id="MF_00469"/>
    </source>
</evidence>
<dbReference type="AlphaFoldDB" id="A0A0W0WQI8"/>
<protein>
    <recommendedName>
        <fullName evidence="1">tRNA uridine(34) hydroxylase</fullName>
        <ecNumber evidence="1">1.14.-.-</ecNumber>
    </recommendedName>
    <alternativeName>
        <fullName evidence="1">tRNA hydroxylation protein O</fullName>
    </alternativeName>
</protein>
<dbReference type="EC" id="1.14.-.-" evidence="1"/>
<dbReference type="PANTHER" id="PTHR43268">
    <property type="entry name" value="THIOSULFATE SULFURTRANSFERASE/RHODANESE-LIKE DOMAIN-CONTAINING PROTEIN 2"/>
    <property type="match status" value="1"/>
</dbReference>
<organism evidence="3 4">
    <name type="scientific">Legionella israelensis</name>
    <dbReference type="NCBI Taxonomy" id="454"/>
    <lineage>
        <taxon>Bacteria</taxon>
        <taxon>Pseudomonadati</taxon>
        <taxon>Pseudomonadota</taxon>
        <taxon>Gammaproteobacteria</taxon>
        <taxon>Legionellales</taxon>
        <taxon>Legionellaceae</taxon>
        <taxon>Legionella</taxon>
    </lineage>
</organism>
<accession>A0A0W0WQI8</accession>
<dbReference type="GO" id="GO:0016705">
    <property type="term" value="F:oxidoreductase activity, acting on paired donors, with incorporation or reduction of molecular oxygen"/>
    <property type="evidence" value="ECO:0007669"/>
    <property type="project" value="UniProtKB-UniRule"/>
</dbReference>
<comment type="catalytic activity">
    <reaction evidence="1">
        <text>uridine(34) in tRNA + AH2 + O2 = 5-hydroxyuridine(34) in tRNA + A + H2O</text>
        <dbReference type="Rhea" id="RHEA:64224"/>
        <dbReference type="Rhea" id="RHEA-COMP:11727"/>
        <dbReference type="Rhea" id="RHEA-COMP:13381"/>
        <dbReference type="ChEBI" id="CHEBI:13193"/>
        <dbReference type="ChEBI" id="CHEBI:15377"/>
        <dbReference type="ChEBI" id="CHEBI:15379"/>
        <dbReference type="ChEBI" id="CHEBI:17499"/>
        <dbReference type="ChEBI" id="CHEBI:65315"/>
        <dbReference type="ChEBI" id="CHEBI:136877"/>
    </reaction>
</comment>
<dbReference type="Pfam" id="PF00581">
    <property type="entry name" value="Rhodanese"/>
    <property type="match status" value="1"/>
</dbReference>
<dbReference type="PATRIC" id="fig|454.4.peg.144"/>
<reference evidence="3 4" key="1">
    <citation type="submission" date="2015-11" db="EMBL/GenBank/DDBJ databases">
        <title>Genomic analysis of 38 Legionella species identifies large and diverse effector repertoires.</title>
        <authorList>
            <person name="Burstein D."/>
            <person name="Amaro F."/>
            <person name="Zusman T."/>
            <person name="Lifshitz Z."/>
            <person name="Cohen O."/>
            <person name="Gilbert J.A."/>
            <person name="Pupko T."/>
            <person name="Shuman H.A."/>
            <person name="Segal G."/>
        </authorList>
    </citation>
    <scope>NUCLEOTIDE SEQUENCE [LARGE SCALE GENOMIC DNA]</scope>
    <source>
        <strain evidence="3 4">Bercovier 4</strain>
    </source>
</reference>
<gene>
    <name evidence="1" type="primary">trhO</name>
    <name evidence="3" type="ORF">Lisr_0136</name>
</gene>
<keyword evidence="3" id="KW-0808">Transferase</keyword>
<proteinExistence type="inferred from homology"/>
<dbReference type="InterPro" id="IPR036873">
    <property type="entry name" value="Rhodanese-like_dom_sf"/>
</dbReference>
<dbReference type="PROSITE" id="PS50206">
    <property type="entry name" value="RHODANESE_3"/>
    <property type="match status" value="1"/>
</dbReference>